<comment type="similarity">
    <text evidence="2">Belongs to the major facilitator superfamily.</text>
</comment>
<gene>
    <name evidence="9" type="ORF">Cba03nite_68210</name>
</gene>
<evidence type="ECO:0000313" key="9">
    <source>
        <dbReference type="EMBL" id="GIF85472.1"/>
    </source>
</evidence>
<name>A0A8J3JIJ8_9ACTN</name>
<evidence type="ECO:0000313" key="10">
    <source>
        <dbReference type="Proteomes" id="UP000601223"/>
    </source>
</evidence>
<dbReference type="AlphaFoldDB" id="A0A8J3JIJ8"/>
<keyword evidence="5 7" id="KW-1133">Transmembrane helix</keyword>
<dbReference type="SUPFAM" id="SSF103473">
    <property type="entry name" value="MFS general substrate transporter"/>
    <property type="match status" value="1"/>
</dbReference>
<feature type="transmembrane region" description="Helical" evidence="7">
    <location>
        <begin position="165"/>
        <end position="184"/>
    </location>
</feature>
<protein>
    <submittedName>
        <fullName evidence="9">MFS transporter</fullName>
    </submittedName>
</protein>
<feature type="transmembrane region" description="Helical" evidence="7">
    <location>
        <begin position="250"/>
        <end position="270"/>
    </location>
</feature>
<evidence type="ECO:0000259" key="8">
    <source>
        <dbReference type="PROSITE" id="PS50850"/>
    </source>
</evidence>
<evidence type="ECO:0000256" key="4">
    <source>
        <dbReference type="ARBA" id="ARBA00022692"/>
    </source>
</evidence>
<feature type="transmembrane region" description="Helical" evidence="7">
    <location>
        <begin position="136"/>
        <end position="159"/>
    </location>
</feature>
<feature type="transmembrane region" description="Helical" evidence="7">
    <location>
        <begin position="48"/>
        <end position="72"/>
    </location>
</feature>
<feature type="transmembrane region" description="Helical" evidence="7">
    <location>
        <begin position="102"/>
        <end position="124"/>
    </location>
</feature>
<dbReference type="Gene3D" id="1.20.1250.20">
    <property type="entry name" value="MFS general substrate transporter like domains"/>
    <property type="match status" value="2"/>
</dbReference>
<evidence type="ECO:0000256" key="2">
    <source>
        <dbReference type="ARBA" id="ARBA00008335"/>
    </source>
</evidence>
<keyword evidence="3" id="KW-0813">Transport</keyword>
<dbReference type="EMBL" id="BONF01000047">
    <property type="protein sequence ID" value="GIF85472.1"/>
    <property type="molecule type" value="Genomic_DNA"/>
</dbReference>
<dbReference type="GO" id="GO:0005886">
    <property type="term" value="C:plasma membrane"/>
    <property type="evidence" value="ECO:0007669"/>
    <property type="project" value="UniProtKB-SubCell"/>
</dbReference>
<keyword evidence="6 7" id="KW-0472">Membrane</keyword>
<reference evidence="9 10" key="1">
    <citation type="submission" date="2021-01" db="EMBL/GenBank/DDBJ databases">
        <title>Whole genome shotgun sequence of Catellatospora bangladeshensis NBRC 107357.</title>
        <authorList>
            <person name="Komaki H."/>
            <person name="Tamura T."/>
        </authorList>
    </citation>
    <scope>NUCLEOTIDE SEQUENCE [LARGE SCALE GENOMIC DNA]</scope>
    <source>
        <strain evidence="9 10">NBRC 107357</strain>
    </source>
</reference>
<dbReference type="RefSeq" id="WP_239126220.1">
    <property type="nucleotide sequence ID" value="NZ_BONF01000047.1"/>
</dbReference>
<evidence type="ECO:0000256" key="1">
    <source>
        <dbReference type="ARBA" id="ARBA00004651"/>
    </source>
</evidence>
<dbReference type="InterPro" id="IPR036259">
    <property type="entry name" value="MFS_trans_sf"/>
</dbReference>
<feature type="transmembrane region" description="Helical" evidence="7">
    <location>
        <begin position="375"/>
        <end position="396"/>
    </location>
</feature>
<evidence type="ECO:0000256" key="6">
    <source>
        <dbReference type="ARBA" id="ARBA00023136"/>
    </source>
</evidence>
<comment type="caution">
    <text evidence="9">The sequence shown here is derived from an EMBL/GenBank/DDBJ whole genome shotgun (WGS) entry which is preliminary data.</text>
</comment>
<evidence type="ECO:0000256" key="3">
    <source>
        <dbReference type="ARBA" id="ARBA00022448"/>
    </source>
</evidence>
<feature type="transmembrane region" description="Helical" evidence="7">
    <location>
        <begin position="305"/>
        <end position="329"/>
    </location>
</feature>
<comment type="subcellular location">
    <subcellularLocation>
        <location evidence="1">Cell membrane</location>
        <topology evidence="1">Multi-pass membrane protein</topology>
    </subcellularLocation>
</comment>
<evidence type="ECO:0000256" key="7">
    <source>
        <dbReference type="SAM" id="Phobius"/>
    </source>
</evidence>
<keyword evidence="4 7" id="KW-0812">Transmembrane</keyword>
<feature type="transmembrane region" description="Helical" evidence="7">
    <location>
        <begin position="282"/>
        <end position="299"/>
    </location>
</feature>
<dbReference type="GO" id="GO:0022857">
    <property type="term" value="F:transmembrane transporter activity"/>
    <property type="evidence" value="ECO:0007669"/>
    <property type="project" value="InterPro"/>
</dbReference>
<dbReference type="PROSITE" id="PS50850">
    <property type="entry name" value="MFS"/>
    <property type="match status" value="1"/>
</dbReference>
<sequence length="399" mass="40593">MSAPTVTPVRMSLLVLAYFAFISLGLPDGLLGVAWPSMSADLNVGRETIGLLLIPATCGYLVSSVTAGFVLSKLGVGRLLAGSTALASAALFGYGLSPAIGVTMVAALAAGFAGGAIDAGLNAYAASAFGPRHMNWLHAFFGLGVAMGPLIMTASIQYADAWRPGYLLVATGQAALALAFVLTARQWAQRPAYETHPHEVHAGPVRARDTLKLPKVWFSVLTIAVYVALEVAAGLFAYQLLTEGRGMGDAAAGVCVSLYWGSLFAGRVLQGFAAHRFMPGRVVVWSIGGMAAGAVLVAIPGPGWLAAFGFMVIGFAAAAVFPMFTLLTAERVGAAHADRTIGLQMAGAGLGGSIIPALIGVVMGAAGVEALGPSLVVLAAALIAAYLAATGGLGHLKRT</sequence>
<evidence type="ECO:0000256" key="5">
    <source>
        <dbReference type="ARBA" id="ARBA00022989"/>
    </source>
</evidence>
<feature type="transmembrane region" description="Helical" evidence="7">
    <location>
        <begin position="216"/>
        <end position="238"/>
    </location>
</feature>
<organism evidence="9 10">
    <name type="scientific">Catellatospora bangladeshensis</name>
    <dbReference type="NCBI Taxonomy" id="310355"/>
    <lineage>
        <taxon>Bacteria</taxon>
        <taxon>Bacillati</taxon>
        <taxon>Actinomycetota</taxon>
        <taxon>Actinomycetes</taxon>
        <taxon>Micromonosporales</taxon>
        <taxon>Micromonosporaceae</taxon>
        <taxon>Catellatospora</taxon>
    </lineage>
</organism>
<dbReference type="PANTHER" id="PTHR23514:SF3">
    <property type="entry name" value="BYPASS OF STOP CODON PROTEIN 6"/>
    <property type="match status" value="1"/>
</dbReference>
<keyword evidence="10" id="KW-1185">Reference proteome</keyword>
<dbReference type="InterPro" id="IPR020846">
    <property type="entry name" value="MFS_dom"/>
</dbReference>
<dbReference type="Proteomes" id="UP000601223">
    <property type="component" value="Unassembled WGS sequence"/>
</dbReference>
<dbReference type="Pfam" id="PF07690">
    <property type="entry name" value="MFS_1"/>
    <property type="match status" value="1"/>
</dbReference>
<dbReference type="InterPro" id="IPR011701">
    <property type="entry name" value="MFS"/>
</dbReference>
<feature type="transmembrane region" description="Helical" evidence="7">
    <location>
        <begin position="341"/>
        <end position="363"/>
    </location>
</feature>
<feature type="domain" description="Major facilitator superfamily (MFS) profile" evidence="8">
    <location>
        <begin position="13"/>
        <end position="397"/>
    </location>
</feature>
<dbReference type="PANTHER" id="PTHR23514">
    <property type="entry name" value="BYPASS OF STOP CODON PROTEIN 6"/>
    <property type="match status" value="1"/>
</dbReference>
<proteinExistence type="inferred from homology"/>
<feature type="transmembrane region" description="Helical" evidence="7">
    <location>
        <begin position="79"/>
        <end position="96"/>
    </location>
</feature>
<dbReference type="InterPro" id="IPR051788">
    <property type="entry name" value="MFS_Transporter"/>
</dbReference>
<accession>A0A8J3JIJ8</accession>